<evidence type="ECO:0000313" key="2">
    <source>
        <dbReference type="Proteomes" id="UP001320766"/>
    </source>
</evidence>
<dbReference type="RefSeq" id="WP_253776059.1">
    <property type="nucleotide sequence ID" value="NZ_BAAAVE010000017.1"/>
</dbReference>
<gene>
    <name evidence="1" type="ORF">HD595_006695</name>
</gene>
<evidence type="ECO:0000313" key="1">
    <source>
        <dbReference type="EMBL" id="MCP2350573.1"/>
    </source>
</evidence>
<reference evidence="1 2" key="1">
    <citation type="submission" date="2022-06" db="EMBL/GenBank/DDBJ databases">
        <title>Sequencing the genomes of 1000 actinobacteria strains.</title>
        <authorList>
            <person name="Klenk H.-P."/>
        </authorList>
    </citation>
    <scope>NUCLEOTIDE SEQUENCE [LARGE SCALE GENOMIC DNA]</scope>
    <source>
        <strain evidence="1 2">DSM 44170</strain>
    </source>
</reference>
<keyword evidence="2" id="KW-1185">Reference proteome</keyword>
<accession>A0ABT1K983</accession>
<sequence length="51" mass="5590">MAKDLASSGPDVTFTWSPDGLDIHIPEDRLTMDMAMKLEQTLKRILGAGES</sequence>
<organism evidence="1 2">
    <name type="scientific">Nonomuraea roseoviolacea subsp. carminata</name>
    <dbReference type="NCBI Taxonomy" id="160689"/>
    <lineage>
        <taxon>Bacteria</taxon>
        <taxon>Bacillati</taxon>
        <taxon>Actinomycetota</taxon>
        <taxon>Actinomycetes</taxon>
        <taxon>Streptosporangiales</taxon>
        <taxon>Streptosporangiaceae</taxon>
        <taxon>Nonomuraea</taxon>
    </lineage>
</organism>
<protein>
    <submittedName>
        <fullName evidence="1">Uncharacterized protein</fullName>
    </submittedName>
</protein>
<comment type="caution">
    <text evidence="1">The sequence shown here is derived from an EMBL/GenBank/DDBJ whole genome shotgun (WGS) entry which is preliminary data.</text>
</comment>
<proteinExistence type="predicted"/>
<dbReference type="Proteomes" id="UP001320766">
    <property type="component" value="Unassembled WGS sequence"/>
</dbReference>
<dbReference type="EMBL" id="JAMZEC010000001">
    <property type="protein sequence ID" value="MCP2350573.1"/>
    <property type="molecule type" value="Genomic_DNA"/>
</dbReference>
<name>A0ABT1K983_9ACTN</name>